<organism evidence="1 2">
    <name type="scientific">Bifidobacterium animalis subsp. lactis</name>
    <name type="common">Bifidobacterium lactis</name>
    <dbReference type="NCBI Taxonomy" id="302911"/>
    <lineage>
        <taxon>Bacteria</taxon>
        <taxon>Bacillati</taxon>
        <taxon>Actinomycetota</taxon>
        <taxon>Actinomycetes</taxon>
        <taxon>Bifidobacteriales</taxon>
        <taxon>Bifidobacteriaceae</taxon>
        <taxon>Bifidobacterium</taxon>
    </lineage>
</organism>
<accession>A0A8B3RIB3</accession>
<dbReference type="EMBL" id="RSCO01000016">
    <property type="protein sequence ID" value="RYM95652.1"/>
    <property type="molecule type" value="Genomic_DNA"/>
</dbReference>
<dbReference type="AlphaFoldDB" id="A0A8B3RIB3"/>
<evidence type="ECO:0000313" key="1">
    <source>
        <dbReference type="EMBL" id="RYM95652.1"/>
    </source>
</evidence>
<sequence>MIFHADGITVIRETDSCGVWPKGRASFRLRVCGLPYGIGIVHECFGMGAECVEGGGL</sequence>
<evidence type="ECO:0000313" key="2">
    <source>
        <dbReference type="Proteomes" id="UP000293613"/>
    </source>
</evidence>
<comment type="caution">
    <text evidence="1">The sequence shown here is derived from an EMBL/GenBank/DDBJ whole genome shotgun (WGS) entry which is preliminary data.</text>
</comment>
<protein>
    <submittedName>
        <fullName evidence="1">Uncharacterized protein</fullName>
    </submittedName>
</protein>
<gene>
    <name evidence="1" type="ORF">PG2011B_0500</name>
</gene>
<proteinExistence type="predicted"/>
<dbReference type="Proteomes" id="UP000293613">
    <property type="component" value="Unassembled WGS sequence"/>
</dbReference>
<reference evidence="1 2" key="1">
    <citation type="journal article" date="2019" name="Appl. Environ. Microbiol.">
        <title>Dissecting the evolutionary development of the Bifidobacterium animalis species through comparative genomics analyses.</title>
        <authorList>
            <person name="Lugli G.A."/>
            <person name="Mancino W."/>
            <person name="Milani C."/>
            <person name="Duranti S."/>
            <person name="Mancabelli L."/>
            <person name="Napoli S."/>
            <person name="Mangifesta M."/>
            <person name="Viappiani A."/>
            <person name="Anzalone R."/>
            <person name="Longhi G."/>
            <person name="van Sinderen D."/>
            <person name="Ventura M."/>
            <person name="Turroni F."/>
        </authorList>
    </citation>
    <scope>NUCLEOTIDE SEQUENCE [LARGE SCALE GENOMIC DNA]</scope>
    <source>
        <strain evidence="1 2">2011B</strain>
    </source>
</reference>
<name>A0A8B3RIB3_BIFAN</name>